<keyword evidence="7" id="KW-1278">Translocase</keyword>
<accession>A0A7C1JIM2</accession>
<sequence length="252" mass="27559">MSASLLVFDELHYRYPESSAPALCGATLEVRAREKIVLMGRNGSGKSTLLLHGNGLLRPQQGVVRWRGKAIEYSRSALRMLRSQVGLIFQNPDEQLFAATVLQDLAFGPLNAGASEQEARRQAEWAAARCRIEHLLSQPPHALSGGQKLCAALAGVLAMRPLVLLADEVTSSLDPWMRRNVLSILNEHAAEGGAVVLSTHELDVARYWADKIALMEEGQVVHVGPPEEFFTSSTWRARIGADLWDLSDGRGA</sequence>
<keyword evidence="5" id="KW-0547">Nucleotide-binding</keyword>
<reference evidence="10" key="1">
    <citation type="journal article" date="2020" name="mSystems">
        <title>Genome- and Community-Level Interaction Insights into Carbon Utilization and Element Cycling Functions of Hydrothermarchaeota in Hydrothermal Sediment.</title>
        <authorList>
            <person name="Zhou Z."/>
            <person name="Liu Y."/>
            <person name="Xu W."/>
            <person name="Pan J."/>
            <person name="Luo Z.H."/>
            <person name="Li M."/>
        </authorList>
    </citation>
    <scope>NUCLEOTIDE SEQUENCE [LARGE SCALE GENOMIC DNA]</scope>
    <source>
        <strain evidence="10">SpSt-289</strain>
    </source>
</reference>
<evidence type="ECO:0000256" key="7">
    <source>
        <dbReference type="ARBA" id="ARBA00022967"/>
    </source>
</evidence>
<keyword evidence="8" id="KW-0472">Membrane</keyword>
<evidence type="ECO:0000256" key="6">
    <source>
        <dbReference type="ARBA" id="ARBA00022840"/>
    </source>
</evidence>
<comment type="caution">
    <text evidence="10">The sequence shown here is derived from an EMBL/GenBank/DDBJ whole genome shotgun (WGS) entry which is preliminary data.</text>
</comment>
<dbReference type="SUPFAM" id="SSF52540">
    <property type="entry name" value="P-loop containing nucleoside triphosphate hydrolases"/>
    <property type="match status" value="1"/>
</dbReference>
<keyword evidence="3" id="KW-0813">Transport</keyword>
<dbReference type="InterPro" id="IPR015856">
    <property type="entry name" value="ABC_transpr_CbiO/EcfA_su"/>
</dbReference>
<organism evidence="10">
    <name type="scientific">Caldilinea aerophila</name>
    <dbReference type="NCBI Taxonomy" id="133453"/>
    <lineage>
        <taxon>Bacteria</taxon>
        <taxon>Bacillati</taxon>
        <taxon>Chloroflexota</taxon>
        <taxon>Caldilineae</taxon>
        <taxon>Caldilineales</taxon>
        <taxon>Caldilineaceae</taxon>
        <taxon>Caldilinea</taxon>
    </lineage>
</organism>
<dbReference type="PANTHER" id="PTHR43553">
    <property type="entry name" value="HEAVY METAL TRANSPORTER"/>
    <property type="match status" value="1"/>
</dbReference>
<evidence type="ECO:0000256" key="2">
    <source>
        <dbReference type="ARBA" id="ARBA00005417"/>
    </source>
</evidence>
<dbReference type="FunFam" id="3.40.50.300:FF:000224">
    <property type="entry name" value="Energy-coupling factor transporter ATP-binding protein EcfA"/>
    <property type="match status" value="1"/>
</dbReference>
<feature type="domain" description="ABC transporter" evidence="9">
    <location>
        <begin position="6"/>
        <end position="242"/>
    </location>
</feature>
<dbReference type="CDD" id="cd03225">
    <property type="entry name" value="ABC_cobalt_CbiO_domain1"/>
    <property type="match status" value="1"/>
</dbReference>
<comment type="similarity">
    <text evidence="2">Belongs to the ABC transporter superfamily.</text>
</comment>
<dbReference type="Pfam" id="PF00005">
    <property type="entry name" value="ABC_tran"/>
    <property type="match status" value="1"/>
</dbReference>
<evidence type="ECO:0000313" key="10">
    <source>
        <dbReference type="EMBL" id="HDX30162.1"/>
    </source>
</evidence>
<evidence type="ECO:0000256" key="1">
    <source>
        <dbReference type="ARBA" id="ARBA00004236"/>
    </source>
</evidence>
<dbReference type="GO" id="GO:0042626">
    <property type="term" value="F:ATPase-coupled transmembrane transporter activity"/>
    <property type="evidence" value="ECO:0007669"/>
    <property type="project" value="TreeGrafter"/>
</dbReference>
<protein>
    <submittedName>
        <fullName evidence="10">Energy-coupling factor ABC transporter ATP-binding protein</fullName>
    </submittedName>
</protein>
<dbReference type="GO" id="GO:0016887">
    <property type="term" value="F:ATP hydrolysis activity"/>
    <property type="evidence" value="ECO:0007669"/>
    <property type="project" value="InterPro"/>
</dbReference>
<comment type="subcellular location">
    <subcellularLocation>
        <location evidence="1">Cell membrane</location>
    </subcellularLocation>
</comment>
<dbReference type="EMBL" id="DSMG01000018">
    <property type="protein sequence ID" value="HDX30162.1"/>
    <property type="molecule type" value="Genomic_DNA"/>
</dbReference>
<dbReference type="AlphaFoldDB" id="A0A7C1JIM2"/>
<dbReference type="PANTHER" id="PTHR43553:SF24">
    <property type="entry name" value="ENERGY-COUPLING FACTOR TRANSPORTER ATP-BINDING PROTEIN ECFA1"/>
    <property type="match status" value="1"/>
</dbReference>
<gene>
    <name evidence="10" type="ORF">ENQ20_01560</name>
</gene>
<dbReference type="InterPro" id="IPR003593">
    <property type="entry name" value="AAA+_ATPase"/>
</dbReference>
<dbReference type="InterPro" id="IPR003439">
    <property type="entry name" value="ABC_transporter-like_ATP-bd"/>
</dbReference>
<dbReference type="Gene3D" id="3.40.50.300">
    <property type="entry name" value="P-loop containing nucleotide triphosphate hydrolases"/>
    <property type="match status" value="1"/>
</dbReference>
<evidence type="ECO:0000256" key="8">
    <source>
        <dbReference type="ARBA" id="ARBA00023136"/>
    </source>
</evidence>
<dbReference type="InterPro" id="IPR050095">
    <property type="entry name" value="ECF_ABC_transporter_ATP-bd"/>
</dbReference>
<evidence type="ECO:0000256" key="5">
    <source>
        <dbReference type="ARBA" id="ARBA00022741"/>
    </source>
</evidence>
<dbReference type="PROSITE" id="PS50893">
    <property type="entry name" value="ABC_TRANSPORTER_2"/>
    <property type="match status" value="1"/>
</dbReference>
<dbReference type="SMART" id="SM00382">
    <property type="entry name" value="AAA"/>
    <property type="match status" value="1"/>
</dbReference>
<dbReference type="InterPro" id="IPR027417">
    <property type="entry name" value="P-loop_NTPase"/>
</dbReference>
<evidence type="ECO:0000259" key="9">
    <source>
        <dbReference type="PROSITE" id="PS50893"/>
    </source>
</evidence>
<evidence type="ECO:0000256" key="4">
    <source>
        <dbReference type="ARBA" id="ARBA00022475"/>
    </source>
</evidence>
<evidence type="ECO:0000256" key="3">
    <source>
        <dbReference type="ARBA" id="ARBA00022448"/>
    </source>
</evidence>
<keyword evidence="6 10" id="KW-0067">ATP-binding</keyword>
<proteinExistence type="inferred from homology"/>
<dbReference type="GO" id="GO:0043190">
    <property type="term" value="C:ATP-binding cassette (ABC) transporter complex"/>
    <property type="evidence" value="ECO:0007669"/>
    <property type="project" value="TreeGrafter"/>
</dbReference>
<name>A0A7C1JIM2_9CHLR</name>
<keyword evidence="4" id="KW-1003">Cell membrane</keyword>
<dbReference type="GO" id="GO:0005524">
    <property type="term" value="F:ATP binding"/>
    <property type="evidence" value="ECO:0007669"/>
    <property type="project" value="UniProtKB-KW"/>
</dbReference>